<reference evidence="1" key="1">
    <citation type="submission" date="2023-04" db="EMBL/GenBank/DDBJ databases">
        <title>Draft Genome sequencing of Naganishia species isolated from polar environments using Oxford Nanopore Technology.</title>
        <authorList>
            <person name="Leo P."/>
            <person name="Venkateswaran K."/>
        </authorList>
    </citation>
    <scope>NUCLEOTIDE SEQUENCE</scope>
    <source>
        <strain evidence="1">MNA-CCFEE 5261</strain>
    </source>
</reference>
<evidence type="ECO:0000313" key="1">
    <source>
        <dbReference type="EMBL" id="KAJ9101588.1"/>
    </source>
</evidence>
<gene>
    <name evidence="1" type="ORF">QFC19_005085</name>
</gene>
<comment type="caution">
    <text evidence="1">The sequence shown here is derived from an EMBL/GenBank/DDBJ whole genome shotgun (WGS) entry which is preliminary data.</text>
</comment>
<accession>A0ACC2VQ96</accession>
<keyword evidence="2" id="KW-1185">Reference proteome</keyword>
<name>A0ACC2VQ96_9TREE</name>
<protein>
    <submittedName>
        <fullName evidence="1">Uncharacterized protein</fullName>
    </submittedName>
</protein>
<sequence length="246" mass="28145">MWLGTYQLFELVAMTRHNFKLVINCSPTYKFLAHLENSNMAISSDVIMVSLDPGFSTDNFSPDELERLMEYITRLNRVLQNYIGHFYGLNSRAHNLIHPMPNGRPFSMLLPVLSGSLKPHLFSLNRLIKLLRHVDDTIEVAIVLSENFNLVATGLAMSYLMDHYGLNYGASYNRLVARTDGVCPLNPSFYDDLLVIEAVRQFSTENNAIKHNSTVLTTHCKLKRKNDDDDLYSHKRRTGDDVLYVD</sequence>
<organism evidence="1 2">
    <name type="scientific">Naganishia cerealis</name>
    <dbReference type="NCBI Taxonomy" id="610337"/>
    <lineage>
        <taxon>Eukaryota</taxon>
        <taxon>Fungi</taxon>
        <taxon>Dikarya</taxon>
        <taxon>Basidiomycota</taxon>
        <taxon>Agaricomycotina</taxon>
        <taxon>Tremellomycetes</taxon>
        <taxon>Filobasidiales</taxon>
        <taxon>Filobasidiaceae</taxon>
        <taxon>Naganishia</taxon>
    </lineage>
</organism>
<dbReference type="EMBL" id="JASBWR010000056">
    <property type="protein sequence ID" value="KAJ9101588.1"/>
    <property type="molecule type" value="Genomic_DNA"/>
</dbReference>
<evidence type="ECO:0000313" key="2">
    <source>
        <dbReference type="Proteomes" id="UP001241377"/>
    </source>
</evidence>
<dbReference type="Proteomes" id="UP001241377">
    <property type="component" value="Unassembled WGS sequence"/>
</dbReference>
<proteinExistence type="predicted"/>